<feature type="region of interest" description="Disordered" evidence="1">
    <location>
        <begin position="1"/>
        <end position="37"/>
    </location>
</feature>
<feature type="compositionally biased region" description="Basic and acidic residues" evidence="1">
    <location>
        <begin position="14"/>
        <end position="34"/>
    </location>
</feature>
<comment type="caution">
    <text evidence="2">The sequence shown here is derived from an EMBL/GenBank/DDBJ whole genome shotgun (WGS) entry which is preliminary data.</text>
</comment>
<sequence length="79" mass="8470">MAGNVDIAEGADEAEFRAEAVEERQAAAEAKDHNNVAQGGTLRVAGVRGRGRGGALSRCELEDLLRNPQLEEMALQDQH</sequence>
<evidence type="ECO:0000313" key="3">
    <source>
        <dbReference type="Proteomes" id="UP000219286"/>
    </source>
</evidence>
<organism evidence="2 3">
    <name type="scientific">Trichoderma parareesei</name>
    <name type="common">Filamentous fungus</name>
    <dbReference type="NCBI Taxonomy" id="858221"/>
    <lineage>
        <taxon>Eukaryota</taxon>
        <taxon>Fungi</taxon>
        <taxon>Dikarya</taxon>
        <taxon>Ascomycota</taxon>
        <taxon>Pezizomycotina</taxon>
        <taxon>Sordariomycetes</taxon>
        <taxon>Hypocreomycetidae</taxon>
        <taxon>Hypocreales</taxon>
        <taxon>Hypocreaceae</taxon>
        <taxon>Trichoderma</taxon>
    </lineage>
</organism>
<reference evidence="2 3" key="1">
    <citation type="journal article" date="2015" name="Genome Announc.">
        <title>Genome sequence and annotation of Trichoderma parareesei, the ancestor of the cellulase producer Trichoderma reesei.</title>
        <authorList>
            <person name="Yang D."/>
            <person name="Pomraning K."/>
            <person name="Kopchinskiy A."/>
            <person name="Karimi Aghcheh R."/>
            <person name="Atanasova L."/>
            <person name="Chenthamara K."/>
            <person name="Baker S.E."/>
            <person name="Zhang R."/>
            <person name="Shen Q."/>
            <person name="Freitag M."/>
            <person name="Kubicek C.P."/>
            <person name="Druzhinina I.S."/>
        </authorList>
    </citation>
    <scope>NUCLEOTIDE SEQUENCE [LARGE SCALE GENOMIC DNA]</scope>
    <source>
        <strain evidence="2 3">CBS 125925</strain>
    </source>
</reference>
<protein>
    <submittedName>
        <fullName evidence="2">Uncharacterized protein</fullName>
    </submittedName>
</protein>
<proteinExistence type="predicted"/>
<dbReference type="EMBL" id="LFMI01000508">
    <property type="protein sequence ID" value="OTA04375.1"/>
    <property type="molecule type" value="Genomic_DNA"/>
</dbReference>
<name>A0A2H2ZUM7_TRIPA</name>
<gene>
    <name evidence="2" type="ORF">A9Z42_0049780</name>
</gene>
<evidence type="ECO:0000313" key="2">
    <source>
        <dbReference type="EMBL" id="OTA04375.1"/>
    </source>
</evidence>
<dbReference type="Proteomes" id="UP000219286">
    <property type="component" value="Unassembled WGS sequence"/>
</dbReference>
<dbReference type="AlphaFoldDB" id="A0A2H2ZUM7"/>
<evidence type="ECO:0000256" key="1">
    <source>
        <dbReference type="SAM" id="MobiDB-lite"/>
    </source>
</evidence>
<keyword evidence="3" id="KW-1185">Reference proteome</keyword>
<accession>A0A2H2ZUM7</accession>